<keyword evidence="4 8" id="KW-0479">Metal-binding</keyword>
<evidence type="ECO:0000256" key="9">
    <source>
        <dbReference type="SAM" id="Phobius"/>
    </source>
</evidence>
<keyword evidence="9" id="KW-0812">Transmembrane</keyword>
<comment type="caution">
    <text evidence="10">The sequence shown here is derived from an EMBL/GenBank/DDBJ whole genome shotgun (WGS) entry which is preliminary data.</text>
</comment>
<evidence type="ECO:0000256" key="6">
    <source>
        <dbReference type="ARBA" id="ARBA00023004"/>
    </source>
</evidence>
<evidence type="ECO:0000256" key="7">
    <source>
        <dbReference type="ARBA" id="ARBA00023033"/>
    </source>
</evidence>
<dbReference type="PANTHER" id="PTHR24305:SF77">
    <property type="entry name" value="CYTOCHROME P450 MONOOXYGENASE"/>
    <property type="match status" value="1"/>
</dbReference>
<dbReference type="Gene3D" id="1.10.630.10">
    <property type="entry name" value="Cytochrome P450"/>
    <property type="match status" value="1"/>
</dbReference>
<feature type="transmembrane region" description="Helical" evidence="9">
    <location>
        <begin position="20"/>
        <end position="40"/>
    </location>
</feature>
<keyword evidence="9" id="KW-1133">Transmembrane helix</keyword>
<dbReference type="PRINTS" id="PR00465">
    <property type="entry name" value="EP450IV"/>
</dbReference>
<dbReference type="OrthoDB" id="3934656at2759"/>
<dbReference type="InterPro" id="IPR001128">
    <property type="entry name" value="Cyt_P450"/>
</dbReference>
<reference evidence="11" key="1">
    <citation type="submission" date="2017-03" db="EMBL/GenBank/DDBJ databases">
        <title>Genomes of endolithic fungi from Antarctica.</title>
        <authorList>
            <person name="Coleine C."/>
            <person name="Masonjones S."/>
            <person name="Stajich J.E."/>
        </authorList>
    </citation>
    <scope>NUCLEOTIDE SEQUENCE [LARGE SCALE GENOMIC DNA]</scope>
    <source>
        <strain evidence="11">CCFEE 5527</strain>
    </source>
</reference>
<evidence type="ECO:0008006" key="12">
    <source>
        <dbReference type="Google" id="ProtNLM"/>
    </source>
</evidence>
<evidence type="ECO:0000313" key="10">
    <source>
        <dbReference type="EMBL" id="OQO03446.1"/>
    </source>
</evidence>
<dbReference type="InterPro" id="IPR050121">
    <property type="entry name" value="Cytochrome_P450_monoxygenase"/>
</dbReference>
<sequence length="524" mass="58423">MTQHMQQLRHLLPQDIPLSSLALQLLTIAFVLYLVIGAVVNKRKLRQFNGPAWAGYSRIWLFWQSVNGRLARAQFAAIKKHGWSEPSHSSLAHVANVAQHVGSVARIGPNLLITDDADIIKHMSAPGSRWTRSPWYDGVRLDPRYDTVFSTRSEKHHADLRSREIGGYNGRDIDNLESDIDGRVTDLITLIRDSYNGITMDFATIARLFTLDVLSTVAFGKKFGFMASNKDLWDYDATISSFQLALELVVNHAAIRWVFQSRLMQALAGAKVTDKTGLGPALGFARAQVAERFSANNEKVKRDMLGHFVSKGLTQLQCEVEAFLQIIAGSDSTTTTLRCCLYLLCGSPVAYAKLRAEIDAADLAYPVATHTEAQKLPYLQACLYETLRLYPPLFGLKSKLSPPEGDTIKGIFFPPNTEVGLCDDAMCRNPTIFGSDAHLFRPDRWIDASAEEKVKFKSTVECVFGSGRFLCLGRHIAFIELNKGVAELIRNFDWAMADPMRGIDAHTHNVHLQSNMNLVARPRA</sequence>
<dbReference type="PRINTS" id="PR00385">
    <property type="entry name" value="P450"/>
</dbReference>
<dbReference type="CDD" id="cd11060">
    <property type="entry name" value="CYP57A1-like"/>
    <property type="match status" value="1"/>
</dbReference>
<keyword evidence="11" id="KW-1185">Reference proteome</keyword>
<accession>A0A1V8SWB7</accession>
<protein>
    <recommendedName>
        <fullName evidence="12">Pisatin demethylase</fullName>
    </recommendedName>
</protein>
<dbReference type="EMBL" id="NAJO01000024">
    <property type="protein sequence ID" value="OQO03446.1"/>
    <property type="molecule type" value="Genomic_DNA"/>
</dbReference>
<dbReference type="AlphaFoldDB" id="A0A1V8SWB7"/>
<dbReference type="InParanoid" id="A0A1V8SWB7"/>
<dbReference type="GO" id="GO:0004497">
    <property type="term" value="F:monooxygenase activity"/>
    <property type="evidence" value="ECO:0007669"/>
    <property type="project" value="UniProtKB-KW"/>
</dbReference>
<evidence type="ECO:0000256" key="4">
    <source>
        <dbReference type="ARBA" id="ARBA00022723"/>
    </source>
</evidence>
<dbReference type="SUPFAM" id="SSF48264">
    <property type="entry name" value="Cytochrome P450"/>
    <property type="match status" value="1"/>
</dbReference>
<keyword evidence="7" id="KW-0503">Monooxygenase</keyword>
<feature type="binding site" description="axial binding residue" evidence="8">
    <location>
        <position position="471"/>
    </location>
    <ligand>
        <name>heme</name>
        <dbReference type="ChEBI" id="CHEBI:30413"/>
    </ligand>
    <ligandPart>
        <name>Fe</name>
        <dbReference type="ChEBI" id="CHEBI:18248"/>
    </ligandPart>
</feature>
<evidence type="ECO:0000256" key="3">
    <source>
        <dbReference type="ARBA" id="ARBA00022617"/>
    </source>
</evidence>
<dbReference type="Pfam" id="PF00067">
    <property type="entry name" value="p450"/>
    <property type="match status" value="1"/>
</dbReference>
<organism evidence="10 11">
    <name type="scientific">Cryoendolithus antarcticus</name>
    <dbReference type="NCBI Taxonomy" id="1507870"/>
    <lineage>
        <taxon>Eukaryota</taxon>
        <taxon>Fungi</taxon>
        <taxon>Dikarya</taxon>
        <taxon>Ascomycota</taxon>
        <taxon>Pezizomycotina</taxon>
        <taxon>Dothideomycetes</taxon>
        <taxon>Dothideomycetidae</taxon>
        <taxon>Cladosporiales</taxon>
        <taxon>Cladosporiaceae</taxon>
        <taxon>Cryoendolithus</taxon>
    </lineage>
</organism>
<dbReference type="GO" id="GO:0005506">
    <property type="term" value="F:iron ion binding"/>
    <property type="evidence" value="ECO:0007669"/>
    <property type="project" value="InterPro"/>
</dbReference>
<comment type="similarity">
    <text evidence="2">Belongs to the cytochrome P450 family.</text>
</comment>
<keyword evidence="3 8" id="KW-0349">Heme</keyword>
<dbReference type="GO" id="GO:0016705">
    <property type="term" value="F:oxidoreductase activity, acting on paired donors, with incorporation or reduction of molecular oxygen"/>
    <property type="evidence" value="ECO:0007669"/>
    <property type="project" value="InterPro"/>
</dbReference>
<dbReference type="InterPro" id="IPR002403">
    <property type="entry name" value="Cyt_P450_E_grp-IV"/>
</dbReference>
<comment type="cofactor">
    <cofactor evidence="1 8">
        <name>heme</name>
        <dbReference type="ChEBI" id="CHEBI:30413"/>
    </cofactor>
</comment>
<evidence type="ECO:0000256" key="1">
    <source>
        <dbReference type="ARBA" id="ARBA00001971"/>
    </source>
</evidence>
<dbReference type="InterPro" id="IPR036396">
    <property type="entry name" value="Cyt_P450_sf"/>
</dbReference>
<dbReference type="FunCoup" id="A0A1V8SWB7">
    <property type="interactions" value="2695"/>
</dbReference>
<proteinExistence type="inferred from homology"/>
<gene>
    <name evidence="10" type="ORF">B0A48_10110</name>
</gene>
<keyword evidence="9" id="KW-0472">Membrane</keyword>
<keyword evidence="5" id="KW-0560">Oxidoreductase</keyword>
<evidence type="ECO:0000256" key="2">
    <source>
        <dbReference type="ARBA" id="ARBA00010617"/>
    </source>
</evidence>
<dbReference type="STRING" id="1507870.A0A1V8SWB7"/>
<keyword evidence="6 8" id="KW-0408">Iron</keyword>
<evidence type="ECO:0000313" key="11">
    <source>
        <dbReference type="Proteomes" id="UP000192596"/>
    </source>
</evidence>
<evidence type="ECO:0000256" key="5">
    <source>
        <dbReference type="ARBA" id="ARBA00023002"/>
    </source>
</evidence>
<name>A0A1V8SWB7_9PEZI</name>
<dbReference type="Proteomes" id="UP000192596">
    <property type="component" value="Unassembled WGS sequence"/>
</dbReference>
<evidence type="ECO:0000256" key="8">
    <source>
        <dbReference type="PIRSR" id="PIRSR602403-1"/>
    </source>
</evidence>
<dbReference type="PANTHER" id="PTHR24305">
    <property type="entry name" value="CYTOCHROME P450"/>
    <property type="match status" value="1"/>
</dbReference>
<dbReference type="GO" id="GO:0020037">
    <property type="term" value="F:heme binding"/>
    <property type="evidence" value="ECO:0007669"/>
    <property type="project" value="InterPro"/>
</dbReference>